<feature type="transmembrane region" description="Helical" evidence="1">
    <location>
        <begin position="121"/>
        <end position="138"/>
    </location>
</feature>
<feature type="transmembrane region" description="Helical" evidence="1">
    <location>
        <begin position="70"/>
        <end position="88"/>
    </location>
</feature>
<dbReference type="InterPro" id="IPR004891">
    <property type="entry name" value="Mercury-R_MerC"/>
</dbReference>
<gene>
    <name evidence="3" type="ORF">CARN6_1976</name>
</gene>
<dbReference type="GO" id="GO:0016020">
    <property type="term" value="C:membrane"/>
    <property type="evidence" value="ECO:0007669"/>
    <property type="project" value="InterPro"/>
</dbReference>
<comment type="caution">
    <text evidence="3">The sequence shown here is derived from an EMBL/GenBank/DDBJ whole genome shotgun (WGS) entry which is preliminary data.</text>
</comment>
<keyword evidence="1" id="KW-1133">Transmembrane helix</keyword>
<dbReference type="Pfam" id="PF13192">
    <property type="entry name" value="Thioredoxin_3"/>
    <property type="match status" value="1"/>
</dbReference>
<dbReference type="Pfam" id="PF03203">
    <property type="entry name" value="MerC"/>
    <property type="match status" value="1"/>
</dbReference>
<protein>
    <submittedName>
        <fullName evidence="3">Putative Thioredoxin (Modular protein)</fullName>
    </submittedName>
</protein>
<dbReference type="EMBL" id="CABQ01000230">
    <property type="protein sequence ID" value="CBI08502.1"/>
    <property type="molecule type" value="Genomic_DNA"/>
</dbReference>
<dbReference type="InterPro" id="IPR036249">
    <property type="entry name" value="Thioredoxin-like_sf"/>
</dbReference>
<dbReference type="GO" id="GO:0015097">
    <property type="term" value="F:mercury ion transmembrane transporter activity"/>
    <property type="evidence" value="ECO:0007669"/>
    <property type="project" value="InterPro"/>
</dbReference>
<evidence type="ECO:0000259" key="2">
    <source>
        <dbReference type="Pfam" id="PF13192"/>
    </source>
</evidence>
<evidence type="ECO:0000256" key="1">
    <source>
        <dbReference type="SAM" id="Phobius"/>
    </source>
</evidence>
<feature type="domain" description="Thioredoxin-like fold" evidence="2">
    <location>
        <begin position="170"/>
        <end position="243"/>
    </location>
</feature>
<accession>E6QMN1</accession>
<dbReference type="AlphaFoldDB" id="E6QMN1"/>
<reference evidence="3" key="1">
    <citation type="submission" date="2009-10" db="EMBL/GenBank/DDBJ databases">
        <title>Diversity of trophic interactions inside an arsenic-rich microbial ecosystem.</title>
        <authorList>
            <person name="Bertin P.N."/>
            <person name="Heinrich-Salmeron A."/>
            <person name="Pelletier E."/>
            <person name="Goulhen-Chollet F."/>
            <person name="Arsene-Ploetze F."/>
            <person name="Gallien S."/>
            <person name="Calteau A."/>
            <person name="Vallenet D."/>
            <person name="Casiot C."/>
            <person name="Chane-Woon-Ming B."/>
            <person name="Giloteaux L."/>
            <person name="Barakat M."/>
            <person name="Bonnefoy V."/>
            <person name="Bruneel O."/>
            <person name="Chandler M."/>
            <person name="Cleiss J."/>
            <person name="Duran R."/>
            <person name="Elbaz-Poulichet F."/>
            <person name="Fonknechten N."/>
            <person name="Lauga B."/>
            <person name="Mornico D."/>
            <person name="Ortet P."/>
            <person name="Schaeffer C."/>
            <person name="Siguier P."/>
            <person name="Alexander Thil Smith A."/>
            <person name="Van Dorsselaer A."/>
            <person name="Weissenbach J."/>
            <person name="Medigue C."/>
            <person name="Le Paslier D."/>
        </authorList>
    </citation>
    <scope>NUCLEOTIDE SEQUENCE</scope>
</reference>
<sequence>MRLFERLPHSRKPGRKGVLMTNRTWKQNLLAAPGIGLSLLPKIACPACWPAYAGLLSSIGLGFLVPNLTYLLPLTVVFLLIAVGTLAIRARQRRGYVPFVLGMIAAGLILLGKFFLASNPILYVGLGLLILASVWNSWPIASRCICAPAAEMLHPSGAHKENKMTANKRNVEVFSAGCGMCDETIALVQSLACGSCDVVVHDMHKPEVAAKAKRYGVRSIPAVVVDGKLAECCAGRGPEEHALRAAGIGVQL</sequence>
<proteinExistence type="predicted"/>
<evidence type="ECO:0000313" key="3">
    <source>
        <dbReference type="EMBL" id="CBI08502.1"/>
    </source>
</evidence>
<dbReference type="SUPFAM" id="SSF52833">
    <property type="entry name" value="Thioredoxin-like"/>
    <property type="match status" value="1"/>
</dbReference>
<feature type="transmembrane region" description="Helical" evidence="1">
    <location>
        <begin position="95"/>
        <end position="115"/>
    </location>
</feature>
<keyword evidence="1" id="KW-0812">Transmembrane</keyword>
<organism evidence="3">
    <name type="scientific">mine drainage metagenome</name>
    <dbReference type="NCBI Taxonomy" id="410659"/>
    <lineage>
        <taxon>unclassified sequences</taxon>
        <taxon>metagenomes</taxon>
        <taxon>ecological metagenomes</taxon>
    </lineage>
</organism>
<keyword evidence="1" id="KW-0472">Membrane</keyword>
<dbReference type="InterPro" id="IPR012336">
    <property type="entry name" value="Thioredoxin-like_fold"/>
</dbReference>
<name>E6QMN1_9ZZZZ</name>
<dbReference type="Gene3D" id="3.40.30.10">
    <property type="entry name" value="Glutaredoxin"/>
    <property type="match status" value="1"/>
</dbReference>